<name>A0ABX1YM94_9BACL</name>
<dbReference type="Proteomes" id="UP000596857">
    <property type="component" value="Unassembled WGS sequence"/>
</dbReference>
<comment type="caution">
    <text evidence="1">The sequence shown here is derived from an EMBL/GenBank/DDBJ whole genome shotgun (WGS) entry which is preliminary data.</text>
</comment>
<sequence>MKKIVLLLTALLLMIGLGYPGGTGQAAAAAAAPKYTETSTFVDGTLMISASKSVLVNGSAYVPVKLLNQIPGFTVATAASVVTLTGSKGSAKLNKDNSILYKNSNYVAFKTLLKLGAIDGKYATSSYSLFIWSTEEGKIKSNSMLYAISKLPGTMGQAVGKKVYLYAHPGSHWVTDVQYADDTNTSTFTMQSEAGLTWTLDLDDSETDTLYTEENLFAFKENFNGDSAWAVNAKIPDSPFMNMEKVTVKDFRSSPGDGSLEVQIRRANGQEIYISLDTTVNPVDYLKELFYFKNPRTAYPSSDAVWAAIRDERIITDMTFEQVYLSWGEPDSYNEDLGYIVYGHQYLYFVNNKLKYYYEL</sequence>
<accession>A0ABX1YM94</accession>
<evidence type="ECO:0000313" key="1">
    <source>
        <dbReference type="EMBL" id="NOU82165.1"/>
    </source>
</evidence>
<gene>
    <name evidence="1" type="ORF">GC101_25195</name>
</gene>
<keyword evidence="2" id="KW-1185">Reference proteome</keyword>
<protein>
    <recommendedName>
        <fullName evidence="3">Copper amine oxidase-like N-terminal domain-containing protein</fullName>
    </recommendedName>
</protein>
<evidence type="ECO:0008006" key="3">
    <source>
        <dbReference type="Google" id="ProtNLM"/>
    </source>
</evidence>
<proteinExistence type="predicted"/>
<reference evidence="1 2" key="1">
    <citation type="submission" date="2019-10" db="EMBL/GenBank/DDBJ databases">
        <title>Description of Paenibacillus terricola sp. nov.</title>
        <authorList>
            <person name="Carlier A."/>
            <person name="Qi S."/>
        </authorList>
    </citation>
    <scope>NUCLEOTIDE SEQUENCE [LARGE SCALE GENOMIC DNA]</scope>
    <source>
        <strain evidence="1 2">LMG 31459</strain>
    </source>
</reference>
<evidence type="ECO:0000313" key="2">
    <source>
        <dbReference type="Proteomes" id="UP000596857"/>
    </source>
</evidence>
<organism evidence="1 2">
    <name type="scientific">Paenibacillus phytohabitans</name>
    <dbReference type="NCBI Taxonomy" id="2654978"/>
    <lineage>
        <taxon>Bacteria</taxon>
        <taxon>Bacillati</taxon>
        <taxon>Bacillota</taxon>
        <taxon>Bacilli</taxon>
        <taxon>Bacillales</taxon>
        <taxon>Paenibacillaceae</taxon>
        <taxon>Paenibacillus</taxon>
    </lineage>
</organism>
<dbReference type="EMBL" id="WHOB01000069">
    <property type="protein sequence ID" value="NOU82165.1"/>
    <property type="molecule type" value="Genomic_DNA"/>
</dbReference>
<dbReference type="RefSeq" id="WP_171719516.1">
    <property type="nucleotide sequence ID" value="NZ_WHOB01000069.1"/>
</dbReference>